<protein>
    <recommendedName>
        <fullName evidence="4">Lipoprotein</fullName>
    </recommendedName>
</protein>
<evidence type="ECO:0008006" key="4">
    <source>
        <dbReference type="Google" id="ProtNLM"/>
    </source>
</evidence>
<accession>A0ABS6XR98</accession>
<dbReference type="RefSeq" id="WP_219239060.1">
    <property type="nucleotide sequence ID" value="NZ_JAHWZX010000015.1"/>
</dbReference>
<gene>
    <name evidence="2" type="ORF">KY084_13765</name>
</gene>
<organism evidence="2 3">
    <name type="scientific">Stakelama flava</name>
    <dbReference type="NCBI Taxonomy" id="2860338"/>
    <lineage>
        <taxon>Bacteria</taxon>
        <taxon>Pseudomonadati</taxon>
        <taxon>Pseudomonadota</taxon>
        <taxon>Alphaproteobacteria</taxon>
        <taxon>Sphingomonadales</taxon>
        <taxon>Sphingomonadaceae</taxon>
        <taxon>Stakelama</taxon>
    </lineage>
</organism>
<feature type="signal peptide" evidence="1">
    <location>
        <begin position="1"/>
        <end position="16"/>
    </location>
</feature>
<evidence type="ECO:0000313" key="2">
    <source>
        <dbReference type="EMBL" id="MBW4331935.1"/>
    </source>
</evidence>
<dbReference type="EMBL" id="JAHWZX010000015">
    <property type="protein sequence ID" value="MBW4331935.1"/>
    <property type="molecule type" value="Genomic_DNA"/>
</dbReference>
<name>A0ABS6XR98_9SPHN</name>
<keyword evidence="1" id="KW-0732">Signal</keyword>
<keyword evidence="3" id="KW-1185">Reference proteome</keyword>
<dbReference type="Proteomes" id="UP001197214">
    <property type="component" value="Unassembled WGS sequence"/>
</dbReference>
<evidence type="ECO:0000256" key="1">
    <source>
        <dbReference type="SAM" id="SignalP"/>
    </source>
</evidence>
<feature type="chain" id="PRO_5045210837" description="Lipoprotein" evidence="1">
    <location>
        <begin position="17"/>
        <end position="153"/>
    </location>
</feature>
<evidence type="ECO:0000313" key="3">
    <source>
        <dbReference type="Proteomes" id="UP001197214"/>
    </source>
</evidence>
<sequence length="153" mass="16223">MIAAIAIVTFSPAAIASPVRADAVCAIGKALLHDIAIPADSGNGPALLNPERPTPSLFDRCPDLRQNLPQGLKIADAETLARASQHGPQSLDGDHIGVYQIAPPEIKPGTNLATISVTYECRGLCGQGLTFRYRKNADGVWVEDGKPRTNWVS</sequence>
<reference evidence="2 3" key="1">
    <citation type="submission" date="2021-07" db="EMBL/GenBank/DDBJ databases">
        <title>Stakelama flava sp. nov., a novel endophytic bacterium isolated from branch of Kandelia candel.</title>
        <authorList>
            <person name="Tuo L."/>
        </authorList>
    </citation>
    <scope>NUCLEOTIDE SEQUENCE [LARGE SCALE GENOMIC DNA]</scope>
    <source>
        <strain evidence="2 3">CBK3Z-3</strain>
    </source>
</reference>
<proteinExistence type="predicted"/>
<comment type="caution">
    <text evidence="2">The sequence shown here is derived from an EMBL/GenBank/DDBJ whole genome shotgun (WGS) entry which is preliminary data.</text>
</comment>